<dbReference type="Proteomes" id="UP000325563">
    <property type="component" value="Chromosome"/>
</dbReference>
<accession>A0A5J6IYJ2</accession>
<gene>
    <name evidence="2" type="ORF">CP980_00230</name>
</gene>
<dbReference type="EMBL" id="CP023692">
    <property type="protein sequence ID" value="QEV43720.1"/>
    <property type="molecule type" value="Genomic_DNA"/>
</dbReference>
<evidence type="ECO:0000313" key="3">
    <source>
        <dbReference type="Proteomes" id="UP000325563"/>
    </source>
</evidence>
<protein>
    <submittedName>
        <fullName evidence="2">Uncharacterized protein</fullName>
    </submittedName>
</protein>
<sequence>MSWTSRASSVTIGAAAARASYGSVSSGTSRRPQSMLPSTVRTLWRQPSGVANSTIPFGMPQSGRFFFSFLRLTMRLSNIVGVAAMRLAGSSACRVAQFSGV</sequence>
<evidence type="ECO:0000313" key="2">
    <source>
        <dbReference type="EMBL" id="QEV43720.1"/>
    </source>
</evidence>
<feature type="compositionally biased region" description="Polar residues" evidence="1">
    <location>
        <begin position="1"/>
        <end position="11"/>
    </location>
</feature>
<keyword evidence="3" id="KW-1185">Reference proteome</keyword>
<evidence type="ECO:0000256" key="1">
    <source>
        <dbReference type="SAM" id="MobiDB-lite"/>
    </source>
</evidence>
<organism evidence="2 3">
    <name type="scientific">Streptomyces vinaceus</name>
    <dbReference type="NCBI Taxonomy" id="1960"/>
    <lineage>
        <taxon>Bacteria</taxon>
        <taxon>Bacillati</taxon>
        <taxon>Actinomycetota</taxon>
        <taxon>Actinomycetes</taxon>
        <taxon>Kitasatosporales</taxon>
        <taxon>Streptomycetaceae</taxon>
        <taxon>Streptomyces</taxon>
    </lineage>
</organism>
<reference evidence="2 3" key="1">
    <citation type="submission" date="2017-09" db="EMBL/GenBank/DDBJ databases">
        <authorList>
            <person name="Lee N."/>
            <person name="Cho B.-K."/>
        </authorList>
    </citation>
    <scope>NUCLEOTIDE SEQUENCE [LARGE SCALE GENOMIC DNA]</scope>
    <source>
        <strain evidence="2 3">ATCC 27476</strain>
    </source>
</reference>
<proteinExistence type="predicted"/>
<dbReference type="AlphaFoldDB" id="A0A5J6IYJ2"/>
<feature type="region of interest" description="Disordered" evidence="1">
    <location>
        <begin position="1"/>
        <end position="37"/>
    </location>
</feature>
<feature type="compositionally biased region" description="Polar residues" evidence="1">
    <location>
        <begin position="22"/>
        <end position="37"/>
    </location>
</feature>
<dbReference type="KEGG" id="svn:CP980_00230"/>
<name>A0A5J6IYJ2_STRVI</name>